<proteinExistence type="predicted"/>
<dbReference type="Proteomes" id="UP001500668">
    <property type="component" value="Unassembled WGS sequence"/>
</dbReference>
<feature type="region of interest" description="Disordered" evidence="1">
    <location>
        <begin position="1"/>
        <end position="31"/>
    </location>
</feature>
<dbReference type="InterPro" id="IPR057972">
    <property type="entry name" value="Terminase_7"/>
</dbReference>
<name>A0ABN1F0K2_9ACTN</name>
<evidence type="ECO:0000313" key="2">
    <source>
        <dbReference type="EMBL" id="GAA0579249.1"/>
    </source>
</evidence>
<keyword evidence="3" id="KW-1185">Reference proteome</keyword>
<organism evidence="2 3">
    <name type="scientific">Streptomyces crystallinus</name>
    <dbReference type="NCBI Taxonomy" id="68191"/>
    <lineage>
        <taxon>Bacteria</taxon>
        <taxon>Bacillati</taxon>
        <taxon>Actinomycetota</taxon>
        <taxon>Actinomycetes</taxon>
        <taxon>Kitasatosporales</taxon>
        <taxon>Streptomycetaceae</taxon>
        <taxon>Streptomyces</taxon>
    </lineage>
</organism>
<gene>
    <name evidence="2" type="ORF">GCM10010394_04750</name>
</gene>
<evidence type="ECO:0000313" key="3">
    <source>
        <dbReference type="Proteomes" id="UP001500668"/>
    </source>
</evidence>
<accession>A0ABN1F0K2</accession>
<evidence type="ECO:0000256" key="1">
    <source>
        <dbReference type="SAM" id="MobiDB-lite"/>
    </source>
</evidence>
<protein>
    <recommendedName>
        <fullName evidence="4">Terminase small subunit</fullName>
    </recommendedName>
</protein>
<evidence type="ECO:0008006" key="4">
    <source>
        <dbReference type="Google" id="ProtNLM"/>
    </source>
</evidence>
<dbReference type="RefSeq" id="WP_344069319.1">
    <property type="nucleotide sequence ID" value="NZ_BAAACA010000004.1"/>
</dbReference>
<sequence length="131" mass="14823">MAGRGVPPKSNAVRRNKHMEAPLTGAGSSIVPELPNAERYLPAVREWWDTWRHSAQAEQFLPTDVQRLKILVLLVQRIYEMEGADLKAYAELRQQESLLGGTVLDRQRLRMKVKKDSEQSTGDDVLDDLIG</sequence>
<dbReference type="EMBL" id="BAAACA010000004">
    <property type="protein sequence ID" value="GAA0579249.1"/>
    <property type="molecule type" value="Genomic_DNA"/>
</dbReference>
<comment type="caution">
    <text evidence="2">The sequence shown here is derived from an EMBL/GenBank/DDBJ whole genome shotgun (WGS) entry which is preliminary data.</text>
</comment>
<dbReference type="Pfam" id="PF25673">
    <property type="entry name" value="Terminase_7"/>
    <property type="match status" value="1"/>
</dbReference>
<reference evidence="3" key="1">
    <citation type="journal article" date="2019" name="Int. J. Syst. Evol. Microbiol.">
        <title>The Global Catalogue of Microorganisms (GCM) 10K type strain sequencing project: providing services to taxonomists for standard genome sequencing and annotation.</title>
        <authorList>
            <consortium name="The Broad Institute Genomics Platform"/>
            <consortium name="The Broad Institute Genome Sequencing Center for Infectious Disease"/>
            <person name="Wu L."/>
            <person name="Ma J."/>
        </authorList>
    </citation>
    <scope>NUCLEOTIDE SEQUENCE [LARGE SCALE GENOMIC DNA]</scope>
    <source>
        <strain evidence="3">JCM 5067</strain>
    </source>
</reference>